<reference evidence="1 2" key="2">
    <citation type="journal article" date="2019" name="G3 (Bethesda)">
        <title>Hybrid Assembly of the Genome of the Entomopathogenic Nematode Steinernema carpocapsae Identifies the X-Chromosome.</title>
        <authorList>
            <person name="Serra L."/>
            <person name="Macchietto M."/>
            <person name="Macias-Munoz A."/>
            <person name="McGill C.J."/>
            <person name="Rodriguez I.M."/>
            <person name="Rodriguez B."/>
            <person name="Murad R."/>
            <person name="Mortazavi A."/>
        </authorList>
    </citation>
    <scope>NUCLEOTIDE SEQUENCE [LARGE SCALE GENOMIC DNA]</scope>
    <source>
        <strain evidence="1 2">ALL</strain>
    </source>
</reference>
<protein>
    <submittedName>
        <fullName evidence="1">Uncharacterized protein</fullName>
    </submittedName>
</protein>
<proteinExistence type="predicted"/>
<name>A0A4U5M829_STECR</name>
<sequence>MIAAVPGSRLREWSIIVQRTGNVKINRKVTLEKSFSVPGGGEVLERRGVVEVLEEDLVDEFEWNELHGDVSKE</sequence>
<accession>A0A4U5M829</accession>
<organism evidence="1 2">
    <name type="scientific">Steinernema carpocapsae</name>
    <name type="common">Entomopathogenic nematode</name>
    <dbReference type="NCBI Taxonomy" id="34508"/>
    <lineage>
        <taxon>Eukaryota</taxon>
        <taxon>Metazoa</taxon>
        <taxon>Ecdysozoa</taxon>
        <taxon>Nematoda</taxon>
        <taxon>Chromadorea</taxon>
        <taxon>Rhabditida</taxon>
        <taxon>Tylenchina</taxon>
        <taxon>Panagrolaimomorpha</taxon>
        <taxon>Strongyloidoidea</taxon>
        <taxon>Steinernematidae</taxon>
        <taxon>Steinernema</taxon>
    </lineage>
</organism>
<comment type="caution">
    <text evidence="1">The sequence shown here is derived from an EMBL/GenBank/DDBJ whole genome shotgun (WGS) entry which is preliminary data.</text>
</comment>
<evidence type="ECO:0000313" key="2">
    <source>
        <dbReference type="Proteomes" id="UP000298663"/>
    </source>
</evidence>
<evidence type="ECO:0000313" key="1">
    <source>
        <dbReference type="EMBL" id="TKR65099.1"/>
    </source>
</evidence>
<dbReference type="AlphaFoldDB" id="A0A4U5M829"/>
<dbReference type="Proteomes" id="UP000298663">
    <property type="component" value="Unassembled WGS sequence"/>
</dbReference>
<dbReference type="EMBL" id="AZBU02000009">
    <property type="protein sequence ID" value="TKR65099.1"/>
    <property type="molecule type" value="Genomic_DNA"/>
</dbReference>
<reference evidence="1 2" key="1">
    <citation type="journal article" date="2015" name="Genome Biol.">
        <title>Comparative genomics of Steinernema reveals deeply conserved gene regulatory networks.</title>
        <authorList>
            <person name="Dillman A.R."/>
            <person name="Macchietto M."/>
            <person name="Porter C.F."/>
            <person name="Rogers A."/>
            <person name="Williams B."/>
            <person name="Antoshechkin I."/>
            <person name="Lee M.M."/>
            <person name="Goodwin Z."/>
            <person name="Lu X."/>
            <person name="Lewis E.E."/>
            <person name="Goodrich-Blair H."/>
            <person name="Stock S.P."/>
            <person name="Adams B.J."/>
            <person name="Sternberg P.W."/>
            <person name="Mortazavi A."/>
        </authorList>
    </citation>
    <scope>NUCLEOTIDE SEQUENCE [LARGE SCALE GENOMIC DNA]</scope>
    <source>
        <strain evidence="1 2">ALL</strain>
    </source>
</reference>
<keyword evidence="2" id="KW-1185">Reference proteome</keyword>
<gene>
    <name evidence="1" type="ORF">L596_025553</name>
</gene>